<evidence type="ECO:0000313" key="4">
    <source>
        <dbReference type="Proteomes" id="UP000198424"/>
    </source>
</evidence>
<dbReference type="OrthoDB" id="280897at2"/>
<dbReference type="PROSITE" id="PS51257">
    <property type="entry name" value="PROKAR_LIPOPROTEIN"/>
    <property type="match status" value="1"/>
</dbReference>
<evidence type="ECO:0008006" key="5">
    <source>
        <dbReference type="Google" id="ProtNLM"/>
    </source>
</evidence>
<dbReference type="EMBL" id="MUGY01000004">
    <property type="protein sequence ID" value="OXA96890.1"/>
    <property type="molecule type" value="Genomic_DNA"/>
</dbReference>
<gene>
    <name evidence="2" type="ORF">B0A62_06470</name>
    <name evidence="1" type="ORF">IW20_05545</name>
</gene>
<reference evidence="1 3" key="1">
    <citation type="submission" date="2014-07" db="EMBL/GenBank/DDBJ databases">
        <title>Genome of Flavobacterium hydatis DSM 2063.</title>
        <authorList>
            <person name="Pipes S.E."/>
            <person name="Stropko S.J."/>
            <person name="Newman J.D."/>
        </authorList>
    </citation>
    <scope>NUCLEOTIDE SEQUENCE [LARGE SCALE GENOMIC DNA]</scope>
    <source>
        <strain evidence="1 3">DSM 2063</strain>
    </source>
</reference>
<accession>A0A086ANU9</accession>
<dbReference type="AlphaFoldDB" id="A0A086ANU9"/>
<evidence type="ECO:0000313" key="2">
    <source>
        <dbReference type="EMBL" id="OXA96890.1"/>
    </source>
</evidence>
<evidence type="ECO:0000313" key="1">
    <source>
        <dbReference type="EMBL" id="KFF18363.1"/>
    </source>
</evidence>
<dbReference type="STRING" id="991.IW20_05545"/>
<dbReference type="Proteomes" id="UP000028712">
    <property type="component" value="Unassembled WGS sequence"/>
</dbReference>
<keyword evidence="4" id="KW-1185">Reference proteome</keyword>
<reference evidence="2 4" key="2">
    <citation type="submission" date="2016-11" db="EMBL/GenBank/DDBJ databases">
        <title>Whole genomes of Flavobacteriaceae.</title>
        <authorList>
            <person name="Stine C."/>
            <person name="Li C."/>
            <person name="Tadesse D."/>
        </authorList>
    </citation>
    <scope>NUCLEOTIDE SEQUENCE [LARGE SCALE GENOMIC DNA]</scope>
    <source>
        <strain evidence="2 4">ATCC 29551</strain>
    </source>
</reference>
<dbReference type="eggNOG" id="ENOG502Z9I6">
    <property type="taxonomic scope" value="Bacteria"/>
</dbReference>
<dbReference type="RefSeq" id="WP_035619685.1">
    <property type="nucleotide sequence ID" value="NZ_JBEWQG010000017.1"/>
</dbReference>
<proteinExistence type="predicted"/>
<dbReference type="EMBL" id="JPRM01000006">
    <property type="protein sequence ID" value="KFF18363.1"/>
    <property type="molecule type" value="Genomic_DNA"/>
</dbReference>
<name>A0A086ANU9_FLAHY</name>
<protein>
    <recommendedName>
        <fullName evidence="5">Lipoprotein</fullName>
    </recommendedName>
</protein>
<dbReference type="Proteomes" id="UP000198424">
    <property type="component" value="Unassembled WGS sequence"/>
</dbReference>
<comment type="caution">
    <text evidence="1">The sequence shown here is derived from an EMBL/GenBank/DDBJ whole genome shotgun (WGS) entry which is preliminary data.</text>
</comment>
<sequence length="616" mass="66679">MRKLNIKTSIAFIAIGMLLFLGCKKTDLLSNTDKDYEYLPQDVKQSCVVTEAEFKTWFKGGTVTENGLVEPANSVTFPHNNNCDFYKWSEQMFLWITSPTSSGSYKSGGTVMESPVFYNVSAADKNGNRVLTPHAPNTIMSAVGNIEQTGPNRLPIVFDKSGKMFEVEPQEKNEAVKDAGNKSVVVGKIVANANGLHSFVDIKGKVISSPKAIIAGKVHPENIVQEFKEGNKTILLDSKGNIIDTEQGQAGSSGALVASNNSLVYYITMVNDVYAYFLTGIKDKGDKGLKAKEFPTTAAARDSILAYAKLKGFAAPPDPDALAMELKTSWVEAKDLPNAETYITIKAKVPVYDKTDPKLWKLTDKTTVTTLALVGMHVVGSVAGHPEMIWATFEHLKNAPNTAYSYTDVNGKVKQVKGDTGKGWLFNDNANDTVGGQNIQNMTVVNDTLNTDVIKIVDPALSSSKVRRIMAWGVASDTIPNEEDKTPANSNSEVISINNAVRKMLVGNDIRKNYLLIGATWTAGGVVPNGYSYPYNGTPPTPGNAIGTGRLANTTMETFFQAPSSNADPSSGSRAVTSCLYCHGYSLDPRNKNGISHIFSEIRALPTNMGNLPKLK</sequence>
<organism evidence="1 3">
    <name type="scientific">Flavobacterium hydatis</name>
    <name type="common">Cytophaga aquatilis</name>
    <dbReference type="NCBI Taxonomy" id="991"/>
    <lineage>
        <taxon>Bacteria</taxon>
        <taxon>Pseudomonadati</taxon>
        <taxon>Bacteroidota</taxon>
        <taxon>Flavobacteriia</taxon>
        <taxon>Flavobacteriales</taxon>
        <taxon>Flavobacteriaceae</taxon>
        <taxon>Flavobacterium</taxon>
    </lineage>
</organism>
<evidence type="ECO:0000313" key="3">
    <source>
        <dbReference type="Proteomes" id="UP000028712"/>
    </source>
</evidence>